<name>A0AAP0IXK6_9MAGN</name>
<evidence type="ECO:0000256" key="1">
    <source>
        <dbReference type="SAM" id="Coils"/>
    </source>
</evidence>
<feature type="coiled-coil region" evidence="1">
    <location>
        <begin position="115"/>
        <end position="156"/>
    </location>
</feature>
<feature type="coiled-coil region" evidence="1">
    <location>
        <begin position="1"/>
        <end position="66"/>
    </location>
</feature>
<keyword evidence="3" id="KW-1185">Reference proteome</keyword>
<dbReference type="AlphaFoldDB" id="A0AAP0IXK6"/>
<dbReference type="EMBL" id="JBBNAE010000005">
    <property type="protein sequence ID" value="KAK9123664.1"/>
    <property type="molecule type" value="Genomic_DNA"/>
</dbReference>
<gene>
    <name evidence="2" type="ORF">Sjap_013266</name>
</gene>
<evidence type="ECO:0000313" key="2">
    <source>
        <dbReference type="EMBL" id="KAK9123664.1"/>
    </source>
</evidence>
<comment type="caution">
    <text evidence="2">The sequence shown here is derived from an EMBL/GenBank/DDBJ whole genome shotgun (WGS) entry which is preliminary data.</text>
</comment>
<protein>
    <submittedName>
        <fullName evidence="2">Uncharacterized protein</fullName>
    </submittedName>
</protein>
<organism evidence="2 3">
    <name type="scientific">Stephania japonica</name>
    <dbReference type="NCBI Taxonomy" id="461633"/>
    <lineage>
        <taxon>Eukaryota</taxon>
        <taxon>Viridiplantae</taxon>
        <taxon>Streptophyta</taxon>
        <taxon>Embryophyta</taxon>
        <taxon>Tracheophyta</taxon>
        <taxon>Spermatophyta</taxon>
        <taxon>Magnoliopsida</taxon>
        <taxon>Ranunculales</taxon>
        <taxon>Menispermaceae</taxon>
        <taxon>Menispermoideae</taxon>
        <taxon>Cissampelideae</taxon>
        <taxon>Stephania</taxon>
    </lineage>
</organism>
<sequence length="207" mass="23873">MEEYLQNVKKWRSQMNDAEDLAAKISLDEQNQIKAVNAMEKELELAKSEEERLKEVMEKSIKEKDQTRSQILHNLSRIESLKSDCVILCQDWINTNNSCIEAEKLDEGHAKYNDYNDLIAKSKSAKVKLDEITENKSKLEVEIDKMQQSIDQLQSQLDGFPPELKAMDIKHMEEEQKALLSDKAGETEYLQTLGRQIEQLKVLCDGP</sequence>
<proteinExistence type="predicted"/>
<keyword evidence="1" id="KW-0175">Coiled coil</keyword>
<accession>A0AAP0IXK6</accession>
<dbReference type="PANTHER" id="PTHR38353">
    <property type="entry name" value="TROPOMYOSIN"/>
    <property type="match status" value="1"/>
</dbReference>
<evidence type="ECO:0000313" key="3">
    <source>
        <dbReference type="Proteomes" id="UP001417504"/>
    </source>
</evidence>
<dbReference type="Proteomes" id="UP001417504">
    <property type="component" value="Unassembled WGS sequence"/>
</dbReference>
<dbReference type="PANTHER" id="PTHR38353:SF2">
    <property type="entry name" value="TROPOMYOSIN"/>
    <property type="match status" value="1"/>
</dbReference>
<reference evidence="2 3" key="1">
    <citation type="submission" date="2024-01" db="EMBL/GenBank/DDBJ databases">
        <title>Genome assemblies of Stephania.</title>
        <authorList>
            <person name="Yang L."/>
        </authorList>
    </citation>
    <scope>NUCLEOTIDE SEQUENCE [LARGE SCALE GENOMIC DNA]</scope>
    <source>
        <strain evidence="2">QJT</strain>
        <tissue evidence="2">Leaf</tissue>
    </source>
</reference>